<dbReference type="EMBL" id="CP014476">
    <property type="protein sequence ID" value="AMK75503.1"/>
    <property type="molecule type" value="Genomic_DNA"/>
</dbReference>
<evidence type="ECO:0000313" key="2">
    <source>
        <dbReference type="EMBL" id="AMK75503.1"/>
    </source>
</evidence>
<keyword evidence="1" id="KW-1133">Transmembrane helix</keyword>
<accession>A0A140E529</accession>
<feature type="transmembrane region" description="Helical" evidence="1">
    <location>
        <begin position="175"/>
        <end position="193"/>
    </location>
</feature>
<dbReference type="STRING" id="1538553.JT25_003195"/>
<proteinExistence type="predicted"/>
<protein>
    <submittedName>
        <fullName evidence="2">Uncharacterized protein</fullName>
    </submittedName>
</protein>
<keyword evidence="1" id="KW-0472">Membrane</keyword>
<feature type="transmembrane region" description="Helical" evidence="1">
    <location>
        <begin position="151"/>
        <end position="169"/>
    </location>
</feature>
<dbReference type="OrthoDB" id="9179946at2"/>
<keyword evidence="1" id="KW-0812">Transmembrane</keyword>
<organism evidence="2 3">
    <name type="scientific">Methylomonas denitrificans</name>
    <dbReference type="NCBI Taxonomy" id="1538553"/>
    <lineage>
        <taxon>Bacteria</taxon>
        <taxon>Pseudomonadati</taxon>
        <taxon>Pseudomonadota</taxon>
        <taxon>Gammaproteobacteria</taxon>
        <taxon>Methylococcales</taxon>
        <taxon>Methylococcaceae</taxon>
        <taxon>Methylomonas</taxon>
    </lineage>
</organism>
<evidence type="ECO:0000313" key="3">
    <source>
        <dbReference type="Proteomes" id="UP000030512"/>
    </source>
</evidence>
<dbReference type="RefSeq" id="WP_036276216.1">
    <property type="nucleotide sequence ID" value="NZ_CP014476.1"/>
</dbReference>
<reference evidence="2 3" key="1">
    <citation type="journal article" date="2015" name="Environ. Microbiol.">
        <title>Methane oxidation coupled to nitrate reduction under hypoxia by the Gammaproteobacterium Methylomonas denitrificans, sp. nov. type strain FJG1.</title>
        <authorList>
            <person name="Kits K.D."/>
            <person name="Klotz M.G."/>
            <person name="Stein L.Y."/>
        </authorList>
    </citation>
    <scope>NUCLEOTIDE SEQUENCE [LARGE SCALE GENOMIC DNA]</scope>
    <source>
        <strain evidence="2 3">FJG1</strain>
    </source>
</reference>
<sequence>MPSLKTLNMPSIVPVTLINSGLLYFFSQGVEIDTQIVASFLTNWKLSGLAAAGSTAVIGALSLMLPRQVKDALVYLRWPYAAPGHRAFSIYAQRDMRVDYDRLKAEIPELQDQWSLTPEIENKVWYRIFKKHEKVPAVSHAHRMWLMFRDLTSLAYLFLGAFIIAGLYFKPDVNWAFYWSIVLTELLVFWSAARNSGGQLVCNALASASTSN</sequence>
<dbReference type="AlphaFoldDB" id="A0A140E529"/>
<gene>
    <name evidence="2" type="ORF">JT25_003195</name>
</gene>
<feature type="transmembrane region" description="Helical" evidence="1">
    <location>
        <begin position="46"/>
        <end position="65"/>
    </location>
</feature>
<dbReference type="Proteomes" id="UP000030512">
    <property type="component" value="Chromosome"/>
</dbReference>
<dbReference type="KEGG" id="mdn:JT25_003195"/>
<keyword evidence="3" id="KW-1185">Reference proteome</keyword>
<evidence type="ECO:0000256" key="1">
    <source>
        <dbReference type="SAM" id="Phobius"/>
    </source>
</evidence>
<feature type="transmembrane region" description="Helical" evidence="1">
    <location>
        <begin position="7"/>
        <end position="26"/>
    </location>
</feature>
<name>A0A140E529_9GAMM</name>